<dbReference type="HOGENOM" id="CLU_101141_2_1_0"/>
<dbReference type="PANTHER" id="PTHR31793">
    <property type="entry name" value="4-HYDROXYBENZOYL-COA THIOESTERASE FAMILY MEMBER"/>
    <property type="match status" value="1"/>
</dbReference>
<dbReference type="InterPro" id="IPR029069">
    <property type="entry name" value="HotDog_dom_sf"/>
</dbReference>
<proteinExistence type="predicted"/>
<dbReference type="Proteomes" id="UP000002524">
    <property type="component" value="Chromosome 1"/>
</dbReference>
<evidence type="ECO:0000313" key="1">
    <source>
        <dbReference type="EMBL" id="AAF11842.1"/>
    </source>
</evidence>
<gene>
    <name evidence="1" type="ordered locus">DR_2298</name>
</gene>
<dbReference type="eggNOG" id="COG0824">
    <property type="taxonomic scope" value="Bacteria"/>
</dbReference>
<accession>Q9RS29</accession>
<dbReference type="STRING" id="243230.DR_2298"/>
<organism evidence="1 2">
    <name type="scientific">Deinococcus radiodurans (strain ATCC 13939 / DSM 20539 / JCM 16871 / CCUG 27074 / LMG 4051 / NBRC 15346 / NCIMB 9279 / VKM B-1422 / R1)</name>
    <dbReference type="NCBI Taxonomy" id="243230"/>
    <lineage>
        <taxon>Bacteria</taxon>
        <taxon>Thermotogati</taxon>
        <taxon>Deinococcota</taxon>
        <taxon>Deinococci</taxon>
        <taxon>Deinococcales</taxon>
        <taxon>Deinococcaceae</taxon>
        <taxon>Deinococcus</taxon>
    </lineage>
</organism>
<sequence>MRRAPTLPGMTASSRPRPEEVYEALDWSRALRHRIQMRYADLDTMGHLNNAVYVQYFETARVLVWEDLGIPPHLDRSVIAHQEIDYRREVRWGQDVWVEALIERLGNTSWTTVCRMVADGQPCAYSRTVQVRVGEGGLRPQPLEPELRELMSRLLVPGQDSPNPA</sequence>
<dbReference type="KEGG" id="dra:DR_2298"/>
<dbReference type="PIR" id="D75292">
    <property type="entry name" value="D75292"/>
</dbReference>
<dbReference type="InParanoid" id="Q9RS29"/>
<dbReference type="InterPro" id="IPR050563">
    <property type="entry name" value="4-hydroxybenzoyl-CoA_TE"/>
</dbReference>
<dbReference type="Gene3D" id="3.10.129.10">
    <property type="entry name" value="Hotdog Thioesterase"/>
    <property type="match status" value="1"/>
</dbReference>
<name>Q9RS29_DEIRA</name>
<dbReference type="GO" id="GO:0047617">
    <property type="term" value="F:fatty acyl-CoA hydrolase activity"/>
    <property type="evidence" value="ECO:0000318"/>
    <property type="project" value="GO_Central"/>
</dbReference>
<dbReference type="OrthoDB" id="9801517at2"/>
<dbReference type="SUPFAM" id="SSF54637">
    <property type="entry name" value="Thioesterase/thiol ester dehydrase-isomerase"/>
    <property type="match status" value="1"/>
</dbReference>
<protein>
    <submittedName>
        <fullName evidence="1">Uncharacterized protein</fullName>
    </submittedName>
</protein>
<dbReference type="Pfam" id="PF13279">
    <property type="entry name" value="4HBT_2"/>
    <property type="match status" value="1"/>
</dbReference>
<reference evidence="1 2" key="1">
    <citation type="journal article" date="1999" name="Science">
        <title>Genome sequence of the radioresistant bacterium Deinococcus radiodurans R1.</title>
        <authorList>
            <person name="White O."/>
            <person name="Eisen J.A."/>
            <person name="Heidelberg J.F."/>
            <person name="Hickey E.K."/>
            <person name="Peterson J.D."/>
            <person name="Dodson R.J."/>
            <person name="Haft D.H."/>
            <person name="Gwinn M.L."/>
            <person name="Nelson W.C."/>
            <person name="Richardson D.L."/>
            <person name="Moffat K.S."/>
            <person name="Qin H."/>
            <person name="Jiang L."/>
            <person name="Pamphile W."/>
            <person name="Crosby M."/>
            <person name="Shen M."/>
            <person name="Vamathevan J.J."/>
            <person name="Lam P."/>
            <person name="McDonald L."/>
            <person name="Utterback T."/>
            <person name="Zalewski C."/>
            <person name="Makarova K.S."/>
            <person name="Aravind L."/>
            <person name="Daly M.J."/>
            <person name="Minton K.W."/>
            <person name="Fleischmann R.D."/>
            <person name="Ketchum K.A."/>
            <person name="Nelson K.E."/>
            <person name="Salzberg S."/>
            <person name="Smith H.O."/>
            <person name="Venter J.C."/>
            <person name="Fraser C.M."/>
        </authorList>
    </citation>
    <scope>NUCLEOTIDE SEQUENCE [LARGE SCALE GENOMIC DNA]</scope>
    <source>
        <strain evidence="2">ATCC 13939 / DSM 20539 / JCM 16871 / LMG 4051 / NBRC 15346 / NCIMB 9279 / R1 / VKM B-1422</strain>
    </source>
</reference>
<dbReference type="EnsemblBacteria" id="AAF11842">
    <property type="protein sequence ID" value="AAF11842"/>
    <property type="gene ID" value="DR_2298"/>
</dbReference>
<dbReference type="FunCoup" id="Q9RS29">
    <property type="interactions" value="11"/>
</dbReference>
<keyword evidence="2" id="KW-1185">Reference proteome</keyword>
<dbReference type="AlphaFoldDB" id="Q9RS29"/>
<dbReference type="PANTHER" id="PTHR31793:SF24">
    <property type="entry name" value="LONG-CHAIN ACYL-COA THIOESTERASE FADM"/>
    <property type="match status" value="1"/>
</dbReference>
<dbReference type="CDD" id="cd00586">
    <property type="entry name" value="4HBT"/>
    <property type="match status" value="1"/>
</dbReference>
<evidence type="ECO:0000313" key="2">
    <source>
        <dbReference type="Proteomes" id="UP000002524"/>
    </source>
</evidence>
<dbReference type="EMBL" id="AE000513">
    <property type="protein sequence ID" value="AAF11842.1"/>
    <property type="molecule type" value="Genomic_DNA"/>
</dbReference>
<dbReference type="PATRIC" id="fig|243230.17.peg.2527"/>
<dbReference type="PaxDb" id="243230-DR_2298"/>